<comment type="caution">
    <text evidence="1">The sequence shown here is derived from an EMBL/GenBank/DDBJ whole genome shotgun (WGS) entry which is preliminary data.</text>
</comment>
<evidence type="ECO:0000313" key="1">
    <source>
        <dbReference type="EMBL" id="RII87484.1"/>
    </source>
</evidence>
<sequence length="22" mass="2350">LDEHRIAASARLALADVRAMLG</sequence>
<evidence type="ECO:0000313" key="2">
    <source>
        <dbReference type="Proteomes" id="UP000265355"/>
    </source>
</evidence>
<gene>
    <name evidence="1" type="ORF">DZF98_15840</name>
</gene>
<keyword evidence="2" id="KW-1185">Reference proteome</keyword>
<proteinExistence type="predicted"/>
<protein>
    <submittedName>
        <fullName evidence="1">(Deoxy)nucleoside triphosphate pyrophosphohydrolase</fullName>
    </submittedName>
</protein>
<accession>A0ABX9N178</accession>
<organism evidence="1 2">
    <name type="scientific">Clavibacter californiensis</name>
    <dbReference type="NCBI Taxonomy" id="1401995"/>
    <lineage>
        <taxon>Bacteria</taxon>
        <taxon>Bacillati</taxon>
        <taxon>Actinomycetota</taxon>
        <taxon>Actinomycetes</taxon>
        <taxon>Micrococcales</taxon>
        <taxon>Microbacteriaceae</taxon>
        <taxon>Clavibacter</taxon>
    </lineage>
</organism>
<reference evidence="1 2" key="1">
    <citation type="submission" date="2018-08" db="EMBL/GenBank/DDBJ databases">
        <title>Genome Sequence of Clavibacter michiganensis Subspecies type strains, and the Atypical Peach-Colored Strains Isolated from Tomato.</title>
        <authorList>
            <person name="Osdaghi E."/>
            <person name="Portier P."/>
            <person name="Briand M."/>
            <person name="Jacques M.-A."/>
        </authorList>
    </citation>
    <scope>NUCLEOTIDE SEQUENCE [LARGE SCALE GENOMIC DNA]</scope>
    <source>
        <strain evidence="1 2">CFBP 8216</strain>
    </source>
</reference>
<feature type="non-terminal residue" evidence="1">
    <location>
        <position position="1"/>
    </location>
</feature>
<name>A0ABX9N178_9MICO</name>
<dbReference type="Proteomes" id="UP000265355">
    <property type="component" value="Unassembled WGS sequence"/>
</dbReference>
<dbReference type="EMBL" id="QWEE01000518">
    <property type="protein sequence ID" value="RII87484.1"/>
    <property type="molecule type" value="Genomic_DNA"/>
</dbReference>